<reference evidence="1" key="1">
    <citation type="journal article" date="2021" name="Mol. Ecol. Resour.">
        <title>Apolygus lucorum genome provides insights into omnivorousness and mesophyll feeding.</title>
        <authorList>
            <person name="Liu Y."/>
            <person name="Liu H."/>
            <person name="Wang H."/>
            <person name="Huang T."/>
            <person name="Liu B."/>
            <person name="Yang B."/>
            <person name="Yin L."/>
            <person name="Li B."/>
            <person name="Zhang Y."/>
            <person name="Zhang S."/>
            <person name="Jiang F."/>
            <person name="Zhang X."/>
            <person name="Ren Y."/>
            <person name="Wang B."/>
            <person name="Wang S."/>
            <person name="Lu Y."/>
            <person name="Wu K."/>
            <person name="Fan W."/>
            <person name="Wang G."/>
        </authorList>
    </citation>
    <scope>NUCLEOTIDE SEQUENCE</scope>
    <source>
        <strain evidence="1">12Hb</strain>
    </source>
</reference>
<evidence type="ECO:0000313" key="1">
    <source>
        <dbReference type="EMBL" id="KAF6205485.1"/>
    </source>
</evidence>
<gene>
    <name evidence="1" type="ORF">GE061_019658</name>
</gene>
<evidence type="ECO:0000313" key="2">
    <source>
        <dbReference type="Proteomes" id="UP000466442"/>
    </source>
</evidence>
<organism evidence="1 2">
    <name type="scientific">Apolygus lucorum</name>
    <name type="common">Small green plant bug</name>
    <name type="synonym">Lygocoris lucorum</name>
    <dbReference type="NCBI Taxonomy" id="248454"/>
    <lineage>
        <taxon>Eukaryota</taxon>
        <taxon>Metazoa</taxon>
        <taxon>Ecdysozoa</taxon>
        <taxon>Arthropoda</taxon>
        <taxon>Hexapoda</taxon>
        <taxon>Insecta</taxon>
        <taxon>Pterygota</taxon>
        <taxon>Neoptera</taxon>
        <taxon>Paraneoptera</taxon>
        <taxon>Hemiptera</taxon>
        <taxon>Heteroptera</taxon>
        <taxon>Panheteroptera</taxon>
        <taxon>Cimicomorpha</taxon>
        <taxon>Miridae</taxon>
        <taxon>Mirini</taxon>
        <taxon>Apolygus</taxon>
    </lineage>
</organism>
<dbReference type="AlphaFoldDB" id="A0A6A4JFS2"/>
<keyword evidence="2" id="KW-1185">Reference proteome</keyword>
<protein>
    <submittedName>
        <fullName evidence="1">Uncharacterized protein</fullName>
    </submittedName>
</protein>
<accession>A0A6A4JFS2</accession>
<sequence>MKEVWASFVFLAVTLKKVTSNHCITGDHITTYDNLICLPGVEWPCSGVPLVCNFPPLPISVLDGHSQFENYGRPFRNCGRCSSSGVETVAALAAAAAVALTIETLESAGRSQNVKSGPGFSFGMQFGRMELIPFRLWLWLPRTKDHLLHAVPITVRMSKNYLLHHLPISLRMPAA</sequence>
<comment type="caution">
    <text evidence="1">The sequence shown here is derived from an EMBL/GenBank/DDBJ whole genome shotgun (WGS) entry which is preliminary data.</text>
</comment>
<name>A0A6A4JFS2_APOLU</name>
<dbReference type="EMBL" id="WIXP02000009">
    <property type="protein sequence ID" value="KAF6205485.1"/>
    <property type="molecule type" value="Genomic_DNA"/>
</dbReference>
<dbReference type="Proteomes" id="UP000466442">
    <property type="component" value="Linkage Group LG9"/>
</dbReference>
<proteinExistence type="predicted"/>